<dbReference type="InterPro" id="IPR036775">
    <property type="entry name" value="DNA_pol_Y-fam_lit_finger_sf"/>
</dbReference>
<accession>A0ABU5QG05</accession>
<dbReference type="Gene3D" id="3.40.1170.60">
    <property type="match status" value="1"/>
</dbReference>
<dbReference type="SUPFAM" id="SSF56672">
    <property type="entry name" value="DNA/RNA polymerases"/>
    <property type="match status" value="1"/>
</dbReference>
<dbReference type="EMBL" id="JAYFUM010000028">
    <property type="protein sequence ID" value="MEA5141477.1"/>
    <property type="molecule type" value="Genomic_DNA"/>
</dbReference>
<evidence type="ECO:0000256" key="2">
    <source>
        <dbReference type="ARBA" id="ARBA00023199"/>
    </source>
</evidence>
<dbReference type="InterPro" id="IPR001126">
    <property type="entry name" value="UmuC"/>
</dbReference>
<dbReference type="CDD" id="cd01700">
    <property type="entry name" value="PolY_Pol_V_umuC"/>
    <property type="match status" value="1"/>
</dbReference>
<dbReference type="Pfam" id="PF00817">
    <property type="entry name" value="IMS"/>
    <property type="match status" value="1"/>
</dbReference>
<keyword evidence="6" id="KW-1185">Reference proteome</keyword>
<comment type="similarity">
    <text evidence="1">Belongs to the DNA polymerase type-Y family.</text>
</comment>
<sequence length="424" mass="48768">MFALVDCNNFYASCERVFQPKLRKQPIVVLSNNDGCVISRSNEAKEKGVPMGAVAYQYEAFFKKENIHVVSSNYPLYGDMSNRVMTLLAEFSPDIEVYSIDEAFLKFEGFEAYFNLQEYGNKIRYRVTKGTGIPISVGIAPTKVLAKVANRIAKKFPDKTGNVYLIDNEEKRIKALKWLAIEDVWGIGYRLSKTLKKEGINTAYDFTQRNEAWVQKLMGIVGLRLYKELLGINCLDLEVVEDKKNIATTRSFDKNYTDYEYIKERVITFAISCAEKLRKQQSCCNALMVFLKTNRHRKELEQYSNSYVMQLPYPTNSNIEIAQFATKALEKIFKKGLAYKKAGVIVMDFSPSATQQMNLFANSNPKHQKLMEVIDKINQKTGTNKIKLATQDLSRTWKMKQKQLSKRYTTEIDDAIIVRVEEKE</sequence>
<dbReference type="Gene3D" id="3.30.1490.100">
    <property type="entry name" value="DNA polymerase, Y-family, little finger domain"/>
    <property type="match status" value="1"/>
</dbReference>
<dbReference type="InterPro" id="IPR050116">
    <property type="entry name" value="DNA_polymerase-Y"/>
</dbReference>
<dbReference type="Gene3D" id="3.30.70.270">
    <property type="match status" value="1"/>
</dbReference>
<dbReference type="PANTHER" id="PTHR11076:SF33">
    <property type="entry name" value="DNA POLYMERASE KAPPA"/>
    <property type="match status" value="1"/>
</dbReference>
<dbReference type="PROSITE" id="PS50173">
    <property type="entry name" value="UMUC"/>
    <property type="match status" value="1"/>
</dbReference>
<proteinExistence type="inferred from homology"/>
<dbReference type="RefSeq" id="WP_323298633.1">
    <property type="nucleotide sequence ID" value="NZ_JAYFUM010000028.1"/>
</dbReference>
<organism evidence="5 6">
    <name type="scientific">Arcicella rigui</name>
    <dbReference type="NCBI Taxonomy" id="797020"/>
    <lineage>
        <taxon>Bacteria</taxon>
        <taxon>Pseudomonadati</taxon>
        <taxon>Bacteroidota</taxon>
        <taxon>Cytophagia</taxon>
        <taxon>Cytophagales</taxon>
        <taxon>Flectobacillaceae</taxon>
        <taxon>Arcicella</taxon>
    </lineage>
</organism>
<gene>
    <name evidence="5" type="ORF">VB248_20150</name>
</gene>
<keyword evidence="2" id="KW-0227">DNA damage</keyword>
<dbReference type="PANTHER" id="PTHR11076">
    <property type="entry name" value="DNA REPAIR POLYMERASE UMUC / TRANSFERASE FAMILY MEMBER"/>
    <property type="match status" value="1"/>
</dbReference>
<dbReference type="InterPro" id="IPR017961">
    <property type="entry name" value="DNA_pol_Y-fam_little_finger"/>
</dbReference>
<reference evidence="5 6" key="1">
    <citation type="submission" date="2023-12" db="EMBL/GenBank/DDBJ databases">
        <title>Novel species of the genus Arcicella isolated from rivers.</title>
        <authorList>
            <person name="Lu H."/>
        </authorList>
    </citation>
    <scope>NUCLEOTIDE SEQUENCE [LARGE SCALE GENOMIC DNA]</scope>
    <source>
        <strain evidence="5 6">KCTC 23307</strain>
    </source>
</reference>
<evidence type="ECO:0000259" key="4">
    <source>
        <dbReference type="PROSITE" id="PS50173"/>
    </source>
</evidence>
<keyword evidence="3" id="KW-0742">SOS response</keyword>
<evidence type="ECO:0000313" key="6">
    <source>
        <dbReference type="Proteomes" id="UP001302949"/>
    </source>
</evidence>
<dbReference type="InterPro" id="IPR025188">
    <property type="entry name" value="DUF4113"/>
</dbReference>
<keyword evidence="2" id="KW-0741">SOS mutagenesis</keyword>
<evidence type="ECO:0000256" key="1">
    <source>
        <dbReference type="ARBA" id="ARBA00010945"/>
    </source>
</evidence>
<comment type="caution">
    <text evidence="5">The sequence shown here is derived from an EMBL/GenBank/DDBJ whole genome shotgun (WGS) entry which is preliminary data.</text>
</comment>
<name>A0ABU5QG05_9BACT</name>
<dbReference type="InterPro" id="IPR043502">
    <property type="entry name" value="DNA/RNA_pol_sf"/>
</dbReference>
<dbReference type="Pfam" id="PF13438">
    <property type="entry name" value="DUF4113"/>
    <property type="match status" value="1"/>
</dbReference>
<dbReference type="InterPro" id="IPR043128">
    <property type="entry name" value="Rev_trsase/Diguanyl_cyclase"/>
</dbReference>
<dbReference type="Gene3D" id="1.10.150.20">
    <property type="entry name" value="5' to 3' exonuclease, C-terminal subdomain"/>
    <property type="match status" value="1"/>
</dbReference>
<dbReference type="Proteomes" id="UP001302949">
    <property type="component" value="Unassembled WGS sequence"/>
</dbReference>
<dbReference type="Pfam" id="PF11799">
    <property type="entry name" value="IMS_C"/>
    <property type="match status" value="1"/>
</dbReference>
<feature type="domain" description="UmuC" evidence="4">
    <location>
        <begin position="2"/>
        <end position="188"/>
    </location>
</feature>
<evidence type="ECO:0000256" key="3">
    <source>
        <dbReference type="ARBA" id="ARBA00023236"/>
    </source>
</evidence>
<dbReference type="SUPFAM" id="SSF100879">
    <property type="entry name" value="Lesion bypass DNA polymerase (Y-family), little finger domain"/>
    <property type="match status" value="1"/>
</dbReference>
<protein>
    <submittedName>
        <fullName evidence="5">Y-family DNA polymerase</fullName>
    </submittedName>
</protein>
<evidence type="ECO:0000313" key="5">
    <source>
        <dbReference type="EMBL" id="MEA5141477.1"/>
    </source>
</evidence>